<dbReference type="EMBL" id="FOKI01000042">
    <property type="protein sequence ID" value="SFB39718.1"/>
    <property type="molecule type" value="Genomic_DNA"/>
</dbReference>
<dbReference type="Gene3D" id="3.40.50.12480">
    <property type="match status" value="1"/>
</dbReference>
<dbReference type="OrthoDB" id="9805284at2"/>
<proteinExistence type="predicted"/>
<dbReference type="STRING" id="84698.SAMN04488528_104214"/>
<dbReference type="AlphaFoldDB" id="A0A1I1ATD1"/>
<sequence length="236" mass="26529">MGNLNNKLEGKLDEKLVKFIEETINKGKYIHKNIQISEATGNDYFYFYKGIIFAKPNIELPKNIVIPSNYGNEPVVCIGKNAFSNSENRIIRNQNIETVTIPETIMTILDEAFKDCTSLRKVTIYGDRVAVLGKDVFLNTSKDLVIYVPVKMVDEYKKDSSWSVYKDKITASDIPSPEETPNQNGIVNTVVTAIVDSKEVSVSYNFYFLNINNSSVNSSDDVNNSDNVDVSDNIEV</sequence>
<dbReference type="Pfam" id="PF13306">
    <property type="entry name" value="LRR_5"/>
    <property type="match status" value="1"/>
</dbReference>
<evidence type="ECO:0000313" key="2">
    <source>
        <dbReference type="Proteomes" id="UP000198619"/>
    </source>
</evidence>
<dbReference type="InterPro" id="IPR026906">
    <property type="entry name" value="LRR_5"/>
</dbReference>
<name>A0A1I1ATD1_9CLOT</name>
<organism evidence="1 2">
    <name type="scientific">Clostridium frigidicarnis</name>
    <dbReference type="NCBI Taxonomy" id="84698"/>
    <lineage>
        <taxon>Bacteria</taxon>
        <taxon>Bacillati</taxon>
        <taxon>Bacillota</taxon>
        <taxon>Clostridia</taxon>
        <taxon>Eubacteriales</taxon>
        <taxon>Clostridiaceae</taxon>
        <taxon>Clostridium</taxon>
    </lineage>
</organism>
<keyword evidence="2" id="KW-1185">Reference proteome</keyword>
<evidence type="ECO:0000313" key="1">
    <source>
        <dbReference type="EMBL" id="SFB39718.1"/>
    </source>
</evidence>
<accession>A0A1I1ATD1</accession>
<gene>
    <name evidence="1" type="ORF">SAMN04488528_104214</name>
</gene>
<protein>
    <submittedName>
        <fullName evidence="1">Leucine rich repeat-containing protein</fullName>
    </submittedName>
</protein>
<dbReference type="Proteomes" id="UP000198619">
    <property type="component" value="Unassembled WGS sequence"/>
</dbReference>
<dbReference type="RefSeq" id="WP_090042862.1">
    <property type="nucleotide sequence ID" value="NZ_FOKI01000042.1"/>
</dbReference>
<reference evidence="1 2" key="1">
    <citation type="submission" date="2016-10" db="EMBL/GenBank/DDBJ databases">
        <authorList>
            <person name="de Groot N.N."/>
        </authorList>
    </citation>
    <scope>NUCLEOTIDE SEQUENCE [LARGE SCALE GENOMIC DNA]</scope>
    <source>
        <strain evidence="1 2">DSM 12271</strain>
    </source>
</reference>